<gene>
    <name evidence="2" type="ORF">N0V84_008764</name>
</gene>
<feature type="compositionally biased region" description="Pro residues" evidence="1">
    <location>
        <begin position="252"/>
        <end position="261"/>
    </location>
</feature>
<protein>
    <submittedName>
        <fullName evidence="2">Uncharacterized protein</fullName>
    </submittedName>
</protein>
<dbReference type="EMBL" id="JAPEUR010000223">
    <property type="protein sequence ID" value="KAJ4314689.1"/>
    <property type="molecule type" value="Genomic_DNA"/>
</dbReference>
<evidence type="ECO:0000313" key="2">
    <source>
        <dbReference type="EMBL" id="KAJ4314689.1"/>
    </source>
</evidence>
<reference evidence="2" key="1">
    <citation type="submission" date="2022-10" db="EMBL/GenBank/DDBJ databases">
        <title>Tapping the CABI collections for fungal endophytes: first genome assemblies for Collariella, Neodidymelliopsis, Ascochyta clinopodiicola, Didymella pomorum, Didymosphaeria variabile, Neocosmospora piperis and Neocucurbitaria cava.</title>
        <authorList>
            <person name="Hill R."/>
        </authorList>
    </citation>
    <scope>NUCLEOTIDE SEQUENCE</scope>
    <source>
        <strain evidence="2">IMI 366586</strain>
    </source>
</reference>
<sequence>MESNTINVAPDTSDMEYNTSDMEYNTSDMESDTTIRLHKNSGPGKEPIARTGNTPTGPRSQRVVGPAQDIARGVPQLQVYRPPNTDRRPAPSPGEANSRGPPPKDLISKATLEYLGFTPRKAAQMWTNWVEWPSGLIRRETDPDDERAIVTYQWYIMRHVLFTRDKEEKDLFDWSGCLEGYGLCRGAQEYILDYVSGYPHLPRQKCSVWSAYTLEYHYEELRALLRKNWADRTMGISNPESSSSKSLRQGDQPPPGPPPRGPRLLSSLIQRRSG</sequence>
<dbReference type="AlphaFoldDB" id="A0A9W9BJY9"/>
<name>A0A9W9BJY9_9HYPO</name>
<feature type="region of interest" description="Disordered" evidence="1">
    <location>
        <begin position="1"/>
        <end position="105"/>
    </location>
</feature>
<feature type="compositionally biased region" description="Polar residues" evidence="1">
    <location>
        <begin position="235"/>
        <end position="249"/>
    </location>
</feature>
<feature type="region of interest" description="Disordered" evidence="1">
    <location>
        <begin position="235"/>
        <end position="274"/>
    </location>
</feature>
<accession>A0A9W9BJY9</accession>
<dbReference type="Proteomes" id="UP001140502">
    <property type="component" value="Unassembled WGS sequence"/>
</dbReference>
<keyword evidence="3" id="KW-1185">Reference proteome</keyword>
<evidence type="ECO:0000313" key="3">
    <source>
        <dbReference type="Proteomes" id="UP001140502"/>
    </source>
</evidence>
<organism evidence="2 3">
    <name type="scientific">Fusarium piperis</name>
    <dbReference type="NCBI Taxonomy" id="1435070"/>
    <lineage>
        <taxon>Eukaryota</taxon>
        <taxon>Fungi</taxon>
        <taxon>Dikarya</taxon>
        <taxon>Ascomycota</taxon>
        <taxon>Pezizomycotina</taxon>
        <taxon>Sordariomycetes</taxon>
        <taxon>Hypocreomycetidae</taxon>
        <taxon>Hypocreales</taxon>
        <taxon>Nectriaceae</taxon>
        <taxon>Fusarium</taxon>
        <taxon>Fusarium solani species complex</taxon>
    </lineage>
</organism>
<proteinExistence type="predicted"/>
<evidence type="ECO:0000256" key="1">
    <source>
        <dbReference type="SAM" id="MobiDB-lite"/>
    </source>
</evidence>
<comment type="caution">
    <text evidence="2">The sequence shown here is derived from an EMBL/GenBank/DDBJ whole genome shotgun (WGS) entry which is preliminary data.</text>
</comment>
<feature type="compositionally biased region" description="Polar residues" evidence="1">
    <location>
        <begin position="15"/>
        <end position="34"/>
    </location>
</feature>
<dbReference type="OrthoDB" id="5429780at2759"/>